<reference evidence="3 4" key="1">
    <citation type="journal article" date="2019" name="Int. J. Syst. Evol. Microbiol.">
        <title>The Global Catalogue of Microorganisms (GCM) 10K type strain sequencing project: providing services to taxonomists for standard genome sequencing and annotation.</title>
        <authorList>
            <consortium name="The Broad Institute Genomics Platform"/>
            <consortium name="The Broad Institute Genome Sequencing Center for Infectious Disease"/>
            <person name="Wu L."/>
            <person name="Ma J."/>
        </authorList>
    </citation>
    <scope>NUCLEOTIDE SEQUENCE [LARGE SCALE GENOMIC DNA]</scope>
    <source>
        <strain evidence="3 4">JCM 3380</strain>
    </source>
</reference>
<keyword evidence="2" id="KW-1133">Transmembrane helix</keyword>
<proteinExistence type="predicted"/>
<keyword evidence="2" id="KW-0812">Transmembrane</keyword>
<gene>
    <name evidence="3" type="ORF">GCM10010492_22740</name>
</gene>
<feature type="transmembrane region" description="Helical" evidence="2">
    <location>
        <begin position="42"/>
        <end position="63"/>
    </location>
</feature>
<evidence type="ECO:0000313" key="3">
    <source>
        <dbReference type="EMBL" id="GAA0224063.1"/>
    </source>
</evidence>
<organism evidence="3 4">
    <name type="scientific">Saccharothrix mutabilis subsp. mutabilis</name>
    <dbReference type="NCBI Taxonomy" id="66855"/>
    <lineage>
        <taxon>Bacteria</taxon>
        <taxon>Bacillati</taxon>
        <taxon>Actinomycetota</taxon>
        <taxon>Actinomycetes</taxon>
        <taxon>Pseudonocardiales</taxon>
        <taxon>Pseudonocardiaceae</taxon>
        <taxon>Saccharothrix</taxon>
    </lineage>
</organism>
<evidence type="ECO:0000256" key="1">
    <source>
        <dbReference type="SAM" id="MobiDB-lite"/>
    </source>
</evidence>
<evidence type="ECO:0000313" key="4">
    <source>
        <dbReference type="Proteomes" id="UP001500416"/>
    </source>
</evidence>
<feature type="compositionally biased region" description="Low complexity" evidence="1">
    <location>
        <begin position="81"/>
        <end position="136"/>
    </location>
</feature>
<dbReference type="EMBL" id="BAAABU010000004">
    <property type="protein sequence ID" value="GAA0224063.1"/>
    <property type="molecule type" value="Genomic_DNA"/>
</dbReference>
<accession>A0ABN0TKL1</accession>
<evidence type="ECO:0000256" key="2">
    <source>
        <dbReference type="SAM" id="Phobius"/>
    </source>
</evidence>
<sequence>MTDTEDELRRMLAARADRVRSTLTGPAIRARAAARPRALRRFAPLVTGVAVVLAVVVASLLLVPGPRGEDRPATSVPAGDPRPTVTTTTEPPTTTFRPTTTTPTTTTSPPTTTTPATTTFRPTTTWPGSPTVTTTR</sequence>
<dbReference type="Proteomes" id="UP001500416">
    <property type="component" value="Unassembled WGS sequence"/>
</dbReference>
<keyword evidence="2" id="KW-0472">Membrane</keyword>
<protein>
    <submittedName>
        <fullName evidence="3">Uncharacterized protein</fullName>
    </submittedName>
</protein>
<comment type="caution">
    <text evidence="3">The sequence shown here is derived from an EMBL/GenBank/DDBJ whole genome shotgun (WGS) entry which is preliminary data.</text>
</comment>
<dbReference type="RefSeq" id="WP_343933703.1">
    <property type="nucleotide sequence ID" value="NZ_BAAABU010000004.1"/>
</dbReference>
<name>A0ABN0TKL1_9PSEU</name>
<keyword evidence="4" id="KW-1185">Reference proteome</keyword>
<feature type="region of interest" description="Disordered" evidence="1">
    <location>
        <begin position="63"/>
        <end position="136"/>
    </location>
</feature>